<comment type="similarity">
    <text evidence="1">Belongs to the short-chain dehydrogenases/reductases (SDR) family.</text>
</comment>
<sequence>MSAEEEKTSDVERVEKQGSNAKRTPRRTRLNDVWLCFAKQAPATAISPHDGQVIKAFVGSESGIPSLGPSSIPQKHLGELATLITYQARGFDNILKAVGTEHLCISASRPVATSRLTPMCTFSGYNPDTEIPDLAGKVFLITGGTNGIGKTAVQELAKHNPAHIYFTGRNQQAADALLASLPAGAAATFMPCDMASLASIRQAAASFTSPRLDVFIANAGVMATPPGLTQDGYEYQFGVNHVGNTALLLRLLPVMRATAAQASSSGNSSSSSADVRFVALTSLGYRAHPPAGVDLASVRTTQEGFSMGTWARYGQSKLANILTARELARRCPEITCVCVHPGVVKTGLVTELGYWEKMLVYVTNPGGLMTPRQGCYNTVWAATARGVREAAAEGKVAFFEPVRLPNEGDAKCWDDELAKELWEWTEREVGVRA</sequence>
<dbReference type="Pfam" id="PF00106">
    <property type="entry name" value="adh_short"/>
    <property type="match status" value="1"/>
</dbReference>
<dbReference type="Gene3D" id="3.40.50.720">
    <property type="entry name" value="NAD(P)-binding Rossmann-like Domain"/>
    <property type="match status" value="1"/>
</dbReference>
<accession>A0A0A2VP65</accession>
<dbReference type="GO" id="GO:0016491">
    <property type="term" value="F:oxidoreductase activity"/>
    <property type="evidence" value="ECO:0007669"/>
    <property type="project" value="UniProtKB-KW"/>
</dbReference>
<dbReference type="Proteomes" id="UP000030106">
    <property type="component" value="Unassembled WGS sequence"/>
</dbReference>
<dbReference type="SUPFAM" id="SSF51735">
    <property type="entry name" value="NAD(P)-binding Rossmann-fold domains"/>
    <property type="match status" value="1"/>
</dbReference>
<comment type="caution">
    <text evidence="4">The sequence shown here is derived from an EMBL/GenBank/DDBJ whole genome shotgun (WGS) entry which is preliminary data.</text>
</comment>
<dbReference type="PANTHER" id="PTHR24320">
    <property type="entry name" value="RETINOL DEHYDROGENASE"/>
    <property type="match status" value="1"/>
</dbReference>
<dbReference type="eggNOG" id="KOG1208">
    <property type="taxonomic scope" value="Eukaryota"/>
</dbReference>
<keyword evidence="2" id="KW-0560">Oxidoreductase</keyword>
<dbReference type="AlphaFoldDB" id="A0A0A2VP65"/>
<dbReference type="PRINTS" id="PR00081">
    <property type="entry name" value="GDHRDH"/>
</dbReference>
<dbReference type="EMBL" id="ANFO01000447">
    <property type="protein sequence ID" value="KGQ09418.1"/>
    <property type="molecule type" value="Genomic_DNA"/>
</dbReference>
<dbReference type="HOGENOM" id="CLU_010194_44_6_1"/>
<evidence type="ECO:0000313" key="5">
    <source>
        <dbReference type="Proteomes" id="UP000030106"/>
    </source>
</evidence>
<reference evidence="4 5" key="1">
    <citation type="submission" date="2012-10" db="EMBL/GenBank/DDBJ databases">
        <title>Genome sequencing and analysis of entomopathogenic fungi Beauveria bassiana D1-5.</title>
        <authorList>
            <person name="Li Q."/>
            <person name="Wang L."/>
            <person name="Zhang Z."/>
            <person name="Wang Q."/>
            <person name="Ren J."/>
            <person name="Wang M."/>
            <person name="Xu W."/>
            <person name="Wang J."/>
            <person name="Lu Y."/>
            <person name="Du Q."/>
            <person name="Sun Z."/>
        </authorList>
    </citation>
    <scope>NUCLEOTIDE SEQUENCE [LARGE SCALE GENOMIC DNA]</scope>
    <source>
        <strain evidence="4 5">D1-5</strain>
    </source>
</reference>
<gene>
    <name evidence="4" type="ORF">BBAD15_g5249</name>
</gene>
<evidence type="ECO:0000313" key="4">
    <source>
        <dbReference type="EMBL" id="KGQ09418.1"/>
    </source>
</evidence>
<protein>
    <submittedName>
        <fullName evidence="4">Putative oxidoreductase</fullName>
    </submittedName>
</protein>
<evidence type="ECO:0000256" key="3">
    <source>
        <dbReference type="SAM" id="MobiDB-lite"/>
    </source>
</evidence>
<dbReference type="InterPro" id="IPR002347">
    <property type="entry name" value="SDR_fam"/>
</dbReference>
<organism evidence="4 5">
    <name type="scientific">Beauveria bassiana D1-5</name>
    <dbReference type="NCBI Taxonomy" id="1245745"/>
    <lineage>
        <taxon>Eukaryota</taxon>
        <taxon>Fungi</taxon>
        <taxon>Dikarya</taxon>
        <taxon>Ascomycota</taxon>
        <taxon>Pezizomycotina</taxon>
        <taxon>Sordariomycetes</taxon>
        <taxon>Hypocreomycetidae</taxon>
        <taxon>Hypocreales</taxon>
        <taxon>Cordycipitaceae</taxon>
        <taxon>Beauveria</taxon>
    </lineage>
</organism>
<evidence type="ECO:0000256" key="2">
    <source>
        <dbReference type="ARBA" id="ARBA00023002"/>
    </source>
</evidence>
<proteinExistence type="inferred from homology"/>
<dbReference type="PANTHER" id="PTHR24320:SF154">
    <property type="entry name" value="OXIDOREDUCTASE, SHORT-CHAIN DEHYDROGENASE_REDUCTASE FAMILY (AFU_ORTHOLOGUE AFUA_2G04560)"/>
    <property type="match status" value="1"/>
</dbReference>
<dbReference type="OrthoDB" id="191139at2759"/>
<name>A0A0A2VP65_BEABA</name>
<feature type="region of interest" description="Disordered" evidence="3">
    <location>
        <begin position="1"/>
        <end position="25"/>
    </location>
</feature>
<dbReference type="STRING" id="1245745.A0A0A2VP65"/>
<dbReference type="InterPro" id="IPR036291">
    <property type="entry name" value="NAD(P)-bd_dom_sf"/>
</dbReference>
<feature type="compositionally biased region" description="Basic and acidic residues" evidence="3">
    <location>
        <begin position="1"/>
        <end position="16"/>
    </location>
</feature>
<evidence type="ECO:0000256" key="1">
    <source>
        <dbReference type="ARBA" id="ARBA00006484"/>
    </source>
</evidence>